<evidence type="ECO:0000313" key="5">
    <source>
        <dbReference type="Proteomes" id="UP000235778"/>
    </source>
</evidence>
<dbReference type="InterPro" id="IPR003719">
    <property type="entry name" value="Phenazine_PhzF-like"/>
</dbReference>
<dbReference type="EMBL" id="MCSI01000140">
    <property type="protein sequence ID" value="PME60887.1"/>
    <property type="molecule type" value="Genomic_DNA"/>
</dbReference>
<comment type="caution">
    <text evidence="4">The sequence shown here is derived from an EMBL/GenBank/DDBJ whole genome shotgun (WGS) entry which is preliminary data.</text>
</comment>
<dbReference type="NCBIfam" id="TIGR00654">
    <property type="entry name" value="PhzF_family"/>
    <property type="match status" value="1"/>
</dbReference>
<dbReference type="GO" id="GO:0005737">
    <property type="term" value="C:cytoplasm"/>
    <property type="evidence" value="ECO:0007669"/>
    <property type="project" value="TreeGrafter"/>
</dbReference>
<keyword evidence="2" id="KW-0413">Isomerase</keyword>
<comment type="similarity">
    <text evidence="1">Belongs to the PhzF family.</text>
</comment>
<dbReference type="AlphaFoldDB" id="A0A2N7BPZ0"/>
<name>A0A2N7BPZ0_9VIBR</name>
<dbReference type="PANTHER" id="PTHR13774:SF39">
    <property type="entry name" value="BIOSYNTHESIS PROTEIN, PUTATIVE-RELATED"/>
    <property type="match status" value="1"/>
</dbReference>
<dbReference type="GO" id="GO:0016853">
    <property type="term" value="F:isomerase activity"/>
    <property type="evidence" value="ECO:0007669"/>
    <property type="project" value="UniProtKB-KW"/>
</dbReference>
<evidence type="ECO:0000256" key="2">
    <source>
        <dbReference type="ARBA" id="ARBA00023235"/>
    </source>
</evidence>
<dbReference type="Pfam" id="PF02567">
    <property type="entry name" value="PhzC-PhzF"/>
    <property type="match status" value="1"/>
</dbReference>
<sequence length="297" mass="31863">MEVLKLKNVEAFLVNSFTKNGKGGNPAGVVLQADSLSNDEKLAIAQAVGFSETAFVSQDDEVDFELSFFTTTSEVDFCGHATLAAFSTMYREGLITPGQYVQRTKAGILAVTVESNGQIVMEQALPEYRDVFSYETISELIGITPQILGSTQLPIEVISTGLPDIIVPVPNGYLDKIQVDEGSLSEFCKVHDVIGLHAFELCEKHTELTASCRNFAPLFGIPEESATGSASGALACYLAKHLNRIHGHSFTFEQGRAMGCVSQITAAVKLDDVGDSEIIKVRAGGFAHPIGVQNIAI</sequence>
<reference evidence="5" key="1">
    <citation type="submission" date="2016-07" db="EMBL/GenBank/DDBJ databases">
        <title>Nontailed viruses are major unrecognized killers of bacteria in the ocean.</title>
        <authorList>
            <person name="Kauffman K."/>
            <person name="Hussain F."/>
            <person name="Yang J."/>
            <person name="Arevalo P."/>
            <person name="Brown J."/>
            <person name="Cutler M."/>
            <person name="Kelly L."/>
            <person name="Polz M.F."/>
        </authorList>
    </citation>
    <scope>NUCLEOTIDE SEQUENCE [LARGE SCALE GENOMIC DNA]</scope>
    <source>
        <strain evidence="5">10N.286.55.C1</strain>
    </source>
</reference>
<dbReference type="SUPFAM" id="SSF54506">
    <property type="entry name" value="Diaminopimelate epimerase-like"/>
    <property type="match status" value="1"/>
</dbReference>
<gene>
    <name evidence="4" type="ORF">BCV30_12390</name>
</gene>
<dbReference type="PIRSF" id="PIRSF016184">
    <property type="entry name" value="PhzC_PhzF"/>
    <property type="match status" value="1"/>
</dbReference>
<dbReference type="Proteomes" id="UP000235778">
    <property type="component" value="Unassembled WGS sequence"/>
</dbReference>
<dbReference type="RefSeq" id="WP_102267058.1">
    <property type="nucleotide sequence ID" value="NZ_MCWB02000001.1"/>
</dbReference>
<feature type="active site" evidence="3">
    <location>
        <position position="52"/>
    </location>
</feature>
<evidence type="ECO:0000256" key="3">
    <source>
        <dbReference type="PIRSR" id="PIRSR016184-1"/>
    </source>
</evidence>
<proteinExistence type="inferred from homology"/>
<organism evidence="4 5">
    <name type="scientific">Vibrio lentus</name>
    <dbReference type="NCBI Taxonomy" id="136468"/>
    <lineage>
        <taxon>Bacteria</taxon>
        <taxon>Pseudomonadati</taxon>
        <taxon>Pseudomonadota</taxon>
        <taxon>Gammaproteobacteria</taxon>
        <taxon>Vibrionales</taxon>
        <taxon>Vibrionaceae</taxon>
        <taxon>Vibrio</taxon>
    </lineage>
</organism>
<evidence type="ECO:0000256" key="1">
    <source>
        <dbReference type="ARBA" id="ARBA00008270"/>
    </source>
</evidence>
<accession>A0A2N7BPZ0</accession>
<protein>
    <submittedName>
        <fullName evidence="4">Phenazine biosynthesis protein PhzF</fullName>
    </submittedName>
</protein>
<dbReference type="Gene3D" id="3.10.310.10">
    <property type="entry name" value="Diaminopimelate Epimerase, Chain A, domain 1"/>
    <property type="match status" value="2"/>
</dbReference>
<evidence type="ECO:0000313" key="4">
    <source>
        <dbReference type="EMBL" id="PME60887.1"/>
    </source>
</evidence>
<dbReference type="PANTHER" id="PTHR13774">
    <property type="entry name" value="PHENAZINE BIOSYNTHESIS PROTEIN"/>
    <property type="match status" value="1"/>
</dbReference>